<dbReference type="EMBL" id="CACVKT020009814">
    <property type="protein sequence ID" value="CAC5423545.1"/>
    <property type="molecule type" value="Genomic_DNA"/>
</dbReference>
<keyword evidence="1" id="KW-1133">Transmembrane helix</keyword>
<accession>A0A6J8EVR0</accession>
<proteinExistence type="predicted"/>
<dbReference type="AlphaFoldDB" id="A0A6J8EVR0"/>
<reference evidence="2 3" key="1">
    <citation type="submission" date="2020-06" db="EMBL/GenBank/DDBJ databases">
        <authorList>
            <person name="Li R."/>
            <person name="Bekaert M."/>
        </authorList>
    </citation>
    <scope>NUCLEOTIDE SEQUENCE [LARGE SCALE GENOMIC DNA]</scope>
    <source>
        <strain evidence="3">wild</strain>
    </source>
</reference>
<evidence type="ECO:0000256" key="1">
    <source>
        <dbReference type="SAM" id="Phobius"/>
    </source>
</evidence>
<sequence length="395" mass="44334">MDKVGGDINPSKCAHTKNKQLWHVVFIEMNNMPLSKSCVCLSEAPDNSTNITTCNIPNSLDVYFVYKKYEGSDIEGTGSCAISFCKDGNTKLNATNCQTRGKRIATVCDNSTTPKAINRTYAESMSLCFKRNRLLLQPGTFCNHINNSNGLFAWSTVFRAEMSAKLTKEEAGNFKPVRCLSGIVDASNSYKTLNITTRNCSTKLKWVVCRKSPIVGGILAIIISSVIAILIVRKRRKNDPFGKMDDTKPTECSNEKEGITLHAYVGYNECKDYKRNSFEMEVIKSEYEGVDEKEKKHTSYCDIGNAYIESSVGEYDTTNNLNKRKQSVHGNLYDTTSGIRNTIDPTYNTLERLPKVDNDEFYVHSFPRGRSESDYHISDSRKSGKNGEIIVYDKA</sequence>
<keyword evidence="1" id="KW-0812">Transmembrane</keyword>
<keyword evidence="1" id="KW-0472">Membrane</keyword>
<gene>
    <name evidence="2" type="ORF">MCOR_55539</name>
</gene>
<keyword evidence="3" id="KW-1185">Reference proteome</keyword>
<dbReference type="Proteomes" id="UP000507470">
    <property type="component" value="Unassembled WGS sequence"/>
</dbReference>
<name>A0A6J8EVR0_MYTCO</name>
<organism evidence="2 3">
    <name type="scientific">Mytilus coruscus</name>
    <name type="common">Sea mussel</name>
    <dbReference type="NCBI Taxonomy" id="42192"/>
    <lineage>
        <taxon>Eukaryota</taxon>
        <taxon>Metazoa</taxon>
        <taxon>Spiralia</taxon>
        <taxon>Lophotrochozoa</taxon>
        <taxon>Mollusca</taxon>
        <taxon>Bivalvia</taxon>
        <taxon>Autobranchia</taxon>
        <taxon>Pteriomorphia</taxon>
        <taxon>Mytilida</taxon>
        <taxon>Mytiloidea</taxon>
        <taxon>Mytilidae</taxon>
        <taxon>Mytilinae</taxon>
        <taxon>Mytilus</taxon>
    </lineage>
</organism>
<feature type="transmembrane region" description="Helical" evidence="1">
    <location>
        <begin position="214"/>
        <end position="232"/>
    </location>
</feature>
<dbReference type="OrthoDB" id="10390124at2759"/>
<evidence type="ECO:0000313" key="3">
    <source>
        <dbReference type="Proteomes" id="UP000507470"/>
    </source>
</evidence>
<evidence type="ECO:0000313" key="2">
    <source>
        <dbReference type="EMBL" id="CAC5423545.1"/>
    </source>
</evidence>
<protein>
    <submittedName>
        <fullName evidence="2">Uncharacterized protein</fullName>
    </submittedName>
</protein>